<evidence type="ECO:0000313" key="4">
    <source>
        <dbReference type="Proteomes" id="UP001153387"/>
    </source>
</evidence>
<feature type="region of interest" description="Disordered" evidence="1">
    <location>
        <begin position="95"/>
        <end position="144"/>
    </location>
</feature>
<reference evidence="3 4" key="1">
    <citation type="submission" date="2022-10" db="EMBL/GenBank/DDBJ databases">
        <title>Comparative genomic analysis of Cohnella hashimotonis sp. nov., isolated from the International Space Station.</title>
        <authorList>
            <person name="Simpson A."/>
            <person name="Venkateswaran K."/>
        </authorList>
    </citation>
    <scope>NUCLEOTIDE SEQUENCE [LARGE SCALE GENOMIC DNA]</scope>
    <source>
        <strain evidence="3 4">DSM 18997</strain>
    </source>
</reference>
<keyword evidence="2" id="KW-1133">Transmembrane helix</keyword>
<comment type="caution">
    <text evidence="3">The sequence shown here is derived from an EMBL/GenBank/DDBJ whole genome shotgun (WGS) entry which is preliminary data.</text>
</comment>
<organism evidence="3 4">
    <name type="scientific">Cohnella ginsengisoli</name>
    <dbReference type="NCBI Taxonomy" id="425004"/>
    <lineage>
        <taxon>Bacteria</taxon>
        <taxon>Bacillati</taxon>
        <taxon>Bacillota</taxon>
        <taxon>Bacilli</taxon>
        <taxon>Bacillales</taxon>
        <taxon>Paenibacillaceae</taxon>
        <taxon>Cohnella</taxon>
    </lineage>
</organism>
<feature type="compositionally biased region" description="Basic residues" evidence="1">
    <location>
        <begin position="135"/>
        <end position="144"/>
    </location>
</feature>
<evidence type="ECO:0000256" key="2">
    <source>
        <dbReference type="SAM" id="Phobius"/>
    </source>
</evidence>
<dbReference type="EMBL" id="JAPDHZ010000006">
    <property type="protein sequence ID" value="MDG0794251.1"/>
    <property type="molecule type" value="Genomic_DNA"/>
</dbReference>
<evidence type="ECO:0000256" key="1">
    <source>
        <dbReference type="SAM" id="MobiDB-lite"/>
    </source>
</evidence>
<dbReference type="RefSeq" id="WP_277568398.1">
    <property type="nucleotide sequence ID" value="NZ_JAPDHZ010000006.1"/>
</dbReference>
<keyword evidence="4" id="KW-1185">Reference proteome</keyword>
<gene>
    <name evidence="3" type="ORF">OMP38_28005</name>
</gene>
<dbReference type="Proteomes" id="UP001153387">
    <property type="component" value="Unassembled WGS sequence"/>
</dbReference>
<protein>
    <submittedName>
        <fullName evidence="3">DUF4405 domain-containing protein</fullName>
    </submittedName>
</protein>
<evidence type="ECO:0000313" key="3">
    <source>
        <dbReference type="EMBL" id="MDG0794251.1"/>
    </source>
</evidence>
<sequence length="144" mass="16958">MSRIVFPQVAVGNEMWFKVTHISVSFLVLAIVGVHVGLHWNWVMNMVKKDGRPQLFVPRVRRRAQAGDGRRLGVRYLRDDPDELRPASVQRRFGVRQRLRAGRSRRHGEGIRHGRKRRPGFSAGRGWHDGQRGQPQRRQRRQWR</sequence>
<name>A0A9X4KM53_9BACL</name>
<feature type="compositionally biased region" description="Basic residues" evidence="1">
    <location>
        <begin position="95"/>
        <end position="106"/>
    </location>
</feature>
<keyword evidence="2" id="KW-0472">Membrane</keyword>
<proteinExistence type="predicted"/>
<keyword evidence="2" id="KW-0812">Transmembrane</keyword>
<dbReference type="AlphaFoldDB" id="A0A9X4KM53"/>
<accession>A0A9X4KM53</accession>
<feature type="transmembrane region" description="Helical" evidence="2">
    <location>
        <begin position="20"/>
        <end position="43"/>
    </location>
</feature>